<accession>A0A938WQ10</accession>
<gene>
    <name evidence="2" type="ORF">H6A34_00515</name>
</gene>
<dbReference type="RefSeq" id="WP_087249263.1">
    <property type="nucleotide sequence ID" value="NZ_JACJJG010000001.1"/>
</dbReference>
<name>A0A938WQ10_9BACT</name>
<feature type="region of interest" description="Disordered" evidence="1">
    <location>
        <begin position="259"/>
        <end position="280"/>
    </location>
</feature>
<keyword evidence="3" id="KW-1185">Reference proteome</keyword>
<dbReference type="Proteomes" id="UP000706891">
    <property type="component" value="Unassembled WGS sequence"/>
</dbReference>
<organism evidence="2 3">
    <name type="scientific">Marseilla massiliensis</name>
    <dbReference type="NCBI Taxonomy" id="1841864"/>
    <lineage>
        <taxon>Bacteria</taxon>
        <taxon>Pseudomonadati</taxon>
        <taxon>Bacteroidota</taxon>
        <taxon>Bacteroidia</taxon>
        <taxon>Bacteroidales</taxon>
        <taxon>Prevotellaceae</taxon>
        <taxon>Marseilla</taxon>
    </lineage>
</organism>
<dbReference type="AlphaFoldDB" id="A0A938WQ10"/>
<protein>
    <submittedName>
        <fullName evidence="2">Uncharacterized protein</fullName>
    </submittedName>
</protein>
<evidence type="ECO:0000313" key="3">
    <source>
        <dbReference type="Proteomes" id="UP000706891"/>
    </source>
</evidence>
<evidence type="ECO:0000256" key="1">
    <source>
        <dbReference type="SAM" id="MobiDB-lite"/>
    </source>
</evidence>
<comment type="caution">
    <text evidence="2">The sequence shown here is derived from an EMBL/GenBank/DDBJ whole genome shotgun (WGS) entry which is preliminary data.</text>
</comment>
<proteinExistence type="predicted"/>
<reference evidence="2" key="1">
    <citation type="submission" date="2020-08" db="EMBL/GenBank/DDBJ databases">
        <authorList>
            <person name="Cejkova D."/>
            <person name="Kubasova T."/>
            <person name="Jahodarova E."/>
            <person name="Rychlik I."/>
        </authorList>
    </citation>
    <scope>NUCLEOTIDE SEQUENCE</scope>
    <source>
        <strain evidence="2">An824</strain>
    </source>
</reference>
<evidence type="ECO:0000313" key="2">
    <source>
        <dbReference type="EMBL" id="MBM6672376.1"/>
    </source>
</evidence>
<feature type="compositionally biased region" description="Polar residues" evidence="1">
    <location>
        <begin position="271"/>
        <end position="280"/>
    </location>
</feature>
<reference evidence="2" key="2">
    <citation type="journal article" date="2021" name="Sci. Rep.">
        <title>The distribution of antibiotic resistance genes in chicken gut microbiota commensals.</title>
        <authorList>
            <person name="Juricova H."/>
            <person name="Matiasovicova J."/>
            <person name="Kubasova T."/>
            <person name="Cejkova D."/>
            <person name="Rychlik I."/>
        </authorList>
    </citation>
    <scope>NUCLEOTIDE SEQUENCE</scope>
    <source>
        <strain evidence="2">An824</strain>
    </source>
</reference>
<sequence length="280" mass="31500">MKEEKAARCRILIDSGLLAFLNPESNEKHSKLAAFRNLLDLSTKDKKEFPAIAKPLPQGQVALTVSGLAKHWNWHRNTVRKFLTELELSEVAKVTGRSGYFILSMTCVLPEDGHINTPLLSEEELLLNRWLCGYLTIEEWVEMLVHFITETDKLFVTEPTGKRSDRQASTGERLHKLIAHTILQRTGIIPANTRVNEALERLFLEECGKDLACFLQRLTLAGLRLIEAETPLKAQATCSGDETADIILQYYLPFITQEKPHNGLKPHEGTKSTGGTDNQV</sequence>
<feature type="compositionally biased region" description="Basic and acidic residues" evidence="1">
    <location>
        <begin position="259"/>
        <end position="270"/>
    </location>
</feature>
<dbReference type="EMBL" id="JACJJG010000001">
    <property type="protein sequence ID" value="MBM6672376.1"/>
    <property type="molecule type" value="Genomic_DNA"/>
</dbReference>